<evidence type="ECO:0000313" key="1">
    <source>
        <dbReference type="EMBL" id="KEY61764.1"/>
    </source>
</evidence>
<comment type="caution">
    <text evidence="1">The sequence shown here is derived from an EMBL/GenBank/DDBJ whole genome shotgun (WGS) entry which is preliminary data.</text>
</comment>
<evidence type="ECO:0000313" key="2">
    <source>
        <dbReference type="Proteomes" id="UP000028401"/>
    </source>
</evidence>
<proteinExistence type="predicted"/>
<reference evidence="1 2" key="1">
    <citation type="submission" date="2014-06" db="EMBL/GenBank/DDBJ databases">
        <title>Draft genome sequence of the putrescine producing strain Lactococcus lactis subsp cremoris GE214.</title>
        <authorList>
            <person name="Ladero V."/>
            <person name="Linares D.M."/>
            <person name="del Rio B."/>
            <person name="Mayo B."/>
            <person name="Martin M.C."/>
            <person name="Fernandez M."/>
            <person name="Alvarez M.A."/>
        </authorList>
    </citation>
    <scope>NUCLEOTIDE SEQUENCE [LARGE SCALE GENOMIC DNA]</scope>
    <source>
        <strain evidence="1 2">GE214</strain>
    </source>
</reference>
<organism evidence="1 2">
    <name type="scientific">Lactococcus cremoris subsp. cremoris GE214</name>
    <dbReference type="NCBI Taxonomy" id="1415168"/>
    <lineage>
        <taxon>Bacteria</taxon>
        <taxon>Bacillati</taxon>
        <taxon>Bacillota</taxon>
        <taxon>Bacilli</taxon>
        <taxon>Lactobacillales</taxon>
        <taxon>Streptococcaceae</taxon>
        <taxon>Lactococcus</taxon>
        <taxon>Lactococcus cremoris subsp. cremoris</taxon>
    </lineage>
</organism>
<protein>
    <submittedName>
        <fullName evidence="1">Zn peptidase</fullName>
    </submittedName>
</protein>
<sequence>MSVIKELLSELALKIKYYNPSDYPHLKDGMKFNIRGTAYIFIDIFNSEKVTQNILLHEIGHVSFGHRHLDCRSSGWDRRQEREADRYMIEHRADEWLAQFDWEPDVIDYDKFIEYFELEKRHYGLVVEVFDEIIGQPQLHSHCL</sequence>
<name>A0A084A8Y5_LACLC</name>
<dbReference type="Proteomes" id="UP000028401">
    <property type="component" value="Unassembled WGS sequence"/>
</dbReference>
<dbReference type="AlphaFoldDB" id="A0A084A8Y5"/>
<dbReference type="EMBL" id="AZSI01000124">
    <property type="protein sequence ID" value="KEY61764.1"/>
    <property type="molecule type" value="Genomic_DNA"/>
</dbReference>
<dbReference type="RefSeq" id="WP_031559266.1">
    <property type="nucleotide sequence ID" value="NZ_AZSI01000124.1"/>
</dbReference>
<dbReference type="PATRIC" id="fig|1415168.3.peg.2164"/>
<accession>A0A084A8Y5</accession>
<gene>
    <name evidence="1" type="ORF">U725_02094</name>
</gene>